<reference evidence="10 11" key="1">
    <citation type="submission" date="2020-07" db="EMBL/GenBank/DDBJ databases">
        <title>Sequencing the genomes of 1000 actinobacteria strains.</title>
        <authorList>
            <person name="Klenk H.-P."/>
        </authorList>
    </citation>
    <scope>NUCLEOTIDE SEQUENCE [LARGE SCALE GENOMIC DNA]</scope>
    <source>
        <strain evidence="10 11">DSM 24482</strain>
    </source>
</reference>
<dbReference type="PANTHER" id="PTHR21294:SF8">
    <property type="entry name" value="ELECTRON TRANSFER FLAVOPROTEIN SUBUNIT BETA"/>
    <property type="match status" value="1"/>
</dbReference>
<evidence type="ECO:0000256" key="5">
    <source>
        <dbReference type="ARBA" id="ARBA00022448"/>
    </source>
</evidence>
<evidence type="ECO:0000256" key="2">
    <source>
        <dbReference type="ARBA" id="ARBA00007557"/>
    </source>
</evidence>
<evidence type="ECO:0000256" key="7">
    <source>
        <dbReference type="ARBA" id="ARBA00025649"/>
    </source>
</evidence>
<reference evidence="9 12" key="2">
    <citation type="submission" date="2021-01" db="EMBL/GenBank/DDBJ databases">
        <title>Whole genome shotgun sequence of Cellulomonas oligotrophica NBRC 109435.</title>
        <authorList>
            <person name="Komaki H."/>
            <person name="Tamura T."/>
        </authorList>
    </citation>
    <scope>NUCLEOTIDE SEQUENCE [LARGE SCALE GENOMIC DNA]</scope>
    <source>
        <strain evidence="9 12">NBRC 109435</strain>
    </source>
</reference>
<comment type="caution">
    <text evidence="10">The sequence shown here is derived from an EMBL/GenBank/DDBJ whole genome shotgun (WGS) entry which is preliminary data.</text>
</comment>
<comment type="cofactor">
    <cofactor evidence="1">
        <name>FAD</name>
        <dbReference type="ChEBI" id="CHEBI:57692"/>
    </cofactor>
</comment>
<dbReference type="PIRSF" id="PIRSF000090">
    <property type="entry name" value="Beta-ETF"/>
    <property type="match status" value="1"/>
</dbReference>
<comment type="similarity">
    <text evidence="2">Belongs to the ETF beta-subunit/FixA family.</text>
</comment>
<accession>A0A7Y9K0A6</accession>
<evidence type="ECO:0000256" key="4">
    <source>
        <dbReference type="ARBA" id="ARBA00016797"/>
    </source>
</evidence>
<organism evidence="10 11">
    <name type="scientific">Cellulomonas oligotrophica</name>
    <dbReference type="NCBI Taxonomy" id="931536"/>
    <lineage>
        <taxon>Bacteria</taxon>
        <taxon>Bacillati</taxon>
        <taxon>Actinomycetota</taxon>
        <taxon>Actinomycetes</taxon>
        <taxon>Micrococcales</taxon>
        <taxon>Cellulomonadaceae</taxon>
        <taxon>Cellulomonas</taxon>
    </lineage>
</organism>
<dbReference type="InterPro" id="IPR014729">
    <property type="entry name" value="Rossmann-like_a/b/a_fold"/>
</dbReference>
<dbReference type="InterPro" id="IPR014730">
    <property type="entry name" value="ETF_a/b_N"/>
</dbReference>
<evidence type="ECO:0000313" key="9">
    <source>
        <dbReference type="EMBL" id="GIG33131.1"/>
    </source>
</evidence>
<sequence length="264" mass="27304">MRIVVCVKFVPDIQSDRQLGPDGRVVRDLGDGTLNELDENAVEAALTLAEEHDGEVVVLTVGPDDAVDAVRKGLQMGAAQAVHVLDDDVAGSDAIGTATVLAAAVRHLHAAEPVDLVVTGMAGLDGLTSLLPTALGELLDLPSLPLAARLTVDPAAGTVTVERQLDHASETLTAPLPAVVSVTDQANAPRYPNFKGIMAAKKKPVTTLTLADLGVDPATVGTAGARTQVLAAAPRPPREDRVLVQDTGDAGTRLAAWLVEQKLV</sequence>
<dbReference type="InterPro" id="IPR012255">
    <property type="entry name" value="ETF_b"/>
</dbReference>
<dbReference type="Proteomes" id="UP000577956">
    <property type="component" value="Unassembled WGS sequence"/>
</dbReference>
<protein>
    <recommendedName>
        <fullName evidence="4">Electron transfer flavoprotein subunit beta</fullName>
    </recommendedName>
</protein>
<evidence type="ECO:0000313" key="10">
    <source>
        <dbReference type="EMBL" id="NYD87664.1"/>
    </source>
</evidence>
<dbReference type="PANTHER" id="PTHR21294">
    <property type="entry name" value="ELECTRON TRANSFER FLAVOPROTEIN BETA-SUBUNIT"/>
    <property type="match status" value="1"/>
</dbReference>
<comment type="function">
    <text evidence="7">The electron transfer flavoprotein serves as a specific electron acceptor for other dehydrogenases. It transfers the electrons to the main respiratory chain via ETF-ubiquinone oxidoreductase (ETF dehydrogenase).</text>
</comment>
<dbReference type="GO" id="GO:0005829">
    <property type="term" value="C:cytosol"/>
    <property type="evidence" value="ECO:0007669"/>
    <property type="project" value="TreeGrafter"/>
</dbReference>
<dbReference type="Gene3D" id="3.40.50.620">
    <property type="entry name" value="HUPs"/>
    <property type="match status" value="1"/>
</dbReference>
<dbReference type="CDD" id="cd01714">
    <property type="entry name" value="ETF_beta"/>
    <property type="match status" value="1"/>
</dbReference>
<evidence type="ECO:0000256" key="6">
    <source>
        <dbReference type="ARBA" id="ARBA00022982"/>
    </source>
</evidence>
<keyword evidence="12" id="KW-1185">Reference proteome</keyword>
<dbReference type="Proteomes" id="UP000618382">
    <property type="component" value="Unassembled WGS sequence"/>
</dbReference>
<evidence type="ECO:0000256" key="3">
    <source>
        <dbReference type="ARBA" id="ARBA00011355"/>
    </source>
</evidence>
<dbReference type="AlphaFoldDB" id="A0A7Y9K0A6"/>
<proteinExistence type="inferred from homology"/>
<comment type="subunit">
    <text evidence="3">Heterodimer of an alpha and a beta subunit.</text>
</comment>
<name>A0A7Y9K0A6_9CELL</name>
<dbReference type="GO" id="GO:0009055">
    <property type="term" value="F:electron transfer activity"/>
    <property type="evidence" value="ECO:0007669"/>
    <property type="project" value="InterPro"/>
</dbReference>
<dbReference type="RefSeq" id="WP_140460007.1">
    <property type="nucleotide sequence ID" value="NZ_BAABFI010000010.1"/>
</dbReference>
<evidence type="ECO:0000259" key="8">
    <source>
        <dbReference type="SMART" id="SM00893"/>
    </source>
</evidence>
<evidence type="ECO:0000313" key="12">
    <source>
        <dbReference type="Proteomes" id="UP000618382"/>
    </source>
</evidence>
<keyword evidence="6" id="KW-0249">Electron transport</keyword>
<keyword evidence="5" id="KW-0813">Transport</keyword>
<dbReference type="InterPro" id="IPR033948">
    <property type="entry name" value="ETF_beta_N"/>
</dbReference>
<feature type="domain" description="Electron transfer flavoprotein alpha/beta-subunit N-terminal" evidence="8">
    <location>
        <begin position="22"/>
        <end position="217"/>
    </location>
</feature>
<gene>
    <name evidence="9" type="primary">fixA</name>
    <name evidence="10" type="ORF">BKA21_003213</name>
    <name evidence="9" type="ORF">Col01nite_22900</name>
</gene>
<evidence type="ECO:0000313" key="11">
    <source>
        <dbReference type="Proteomes" id="UP000577956"/>
    </source>
</evidence>
<dbReference type="Pfam" id="PF01012">
    <property type="entry name" value="ETF"/>
    <property type="match status" value="1"/>
</dbReference>
<dbReference type="SUPFAM" id="SSF52402">
    <property type="entry name" value="Adenine nucleotide alpha hydrolases-like"/>
    <property type="match status" value="1"/>
</dbReference>
<dbReference type="SMART" id="SM00893">
    <property type="entry name" value="ETF"/>
    <property type="match status" value="1"/>
</dbReference>
<dbReference type="EMBL" id="BONN01000005">
    <property type="protein sequence ID" value="GIG33131.1"/>
    <property type="molecule type" value="Genomic_DNA"/>
</dbReference>
<dbReference type="EMBL" id="JACCBK010000001">
    <property type="protein sequence ID" value="NYD87664.1"/>
    <property type="molecule type" value="Genomic_DNA"/>
</dbReference>
<evidence type="ECO:0000256" key="1">
    <source>
        <dbReference type="ARBA" id="ARBA00001974"/>
    </source>
</evidence>